<accession>A0A1I6RJX3</accession>
<dbReference type="EMBL" id="FOZS01000002">
    <property type="protein sequence ID" value="SFS64778.1"/>
    <property type="molecule type" value="Genomic_DNA"/>
</dbReference>
<comment type="similarity">
    <text evidence="1">Belongs to the universal stress protein A family.</text>
</comment>
<dbReference type="PRINTS" id="PR01438">
    <property type="entry name" value="UNVRSLSTRESS"/>
</dbReference>
<dbReference type="PANTHER" id="PTHR46268">
    <property type="entry name" value="STRESS RESPONSE PROTEIN NHAX"/>
    <property type="match status" value="1"/>
</dbReference>
<dbReference type="Pfam" id="PF00582">
    <property type="entry name" value="Usp"/>
    <property type="match status" value="1"/>
</dbReference>
<feature type="domain" description="UspA" evidence="2">
    <location>
        <begin position="1"/>
        <end position="141"/>
    </location>
</feature>
<organism evidence="3 4">
    <name type="scientific">Halostagnicola kamekurae</name>
    <dbReference type="NCBI Taxonomy" id="619731"/>
    <lineage>
        <taxon>Archaea</taxon>
        <taxon>Methanobacteriati</taxon>
        <taxon>Methanobacteriota</taxon>
        <taxon>Stenosarchaea group</taxon>
        <taxon>Halobacteria</taxon>
        <taxon>Halobacteriales</taxon>
        <taxon>Natrialbaceae</taxon>
        <taxon>Halostagnicola</taxon>
    </lineage>
</organism>
<name>A0A1I6RJX3_9EURY</name>
<evidence type="ECO:0000313" key="4">
    <source>
        <dbReference type="Proteomes" id="UP000199199"/>
    </source>
</evidence>
<dbReference type="InterPro" id="IPR014729">
    <property type="entry name" value="Rossmann-like_a/b/a_fold"/>
</dbReference>
<dbReference type="InterPro" id="IPR006015">
    <property type="entry name" value="Universal_stress_UspA"/>
</dbReference>
<gene>
    <name evidence="3" type="ORF">SAMN04488556_1833</name>
</gene>
<dbReference type="Gene3D" id="3.40.50.620">
    <property type="entry name" value="HUPs"/>
    <property type="match status" value="1"/>
</dbReference>
<reference evidence="4" key="1">
    <citation type="submission" date="2016-10" db="EMBL/GenBank/DDBJ databases">
        <authorList>
            <person name="Varghese N."/>
            <person name="Submissions S."/>
        </authorList>
    </citation>
    <scope>NUCLEOTIDE SEQUENCE [LARGE SCALE GENOMIC DNA]</scope>
    <source>
        <strain evidence="4">DSM 22427</strain>
    </source>
</reference>
<dbReference type="CDD" id="cd00293">
    <property type="entry name" value="USP-like"/>
    <property type="match status" value="1"/>
</dbReference>
<keyword evidence="4" id="KW-1185">Reference proteome</keyword>
<dbReference type="AlphaFoldDB" id="A0A1I6RJX3"/>
<evidence type="ECO:0000256" key="1">
    <source>
        <dbReference type="ARBA" id="ARBA00008791"/>
    </source>
</evidence>
<protein>
    <submittedName>
        <fullName evidence="3">Nucleotide-binding universal stress protein, UspA family</fullName>
    </submittedName>
</protein>
<dbReference type="PANTHER" id="PTHR46268:SF24">
    <property type="entry name" value="UNIVERSAL STRESS PROTEIN"/>
    <property type="match status" value="1"/>
</dbReference>
<dbReference type="InterPro" id="IPR006016">
    <property type="entry name" value="UspA"/>
</dbReference>
<evidence type="ECO:0000313" key="3">
    <source>
        <dbReference type="EMBL" id="SFS64778.1"/>
    </source>
</evidence>
<dbReference type="Proteomes" id="UP000199199">
    <property type="component" value="Unassembled WGS sequence"/>
</dbReference>
<evidence type="ECO:0000259" key="2">
    <source>
        <dbReference type="Pfam" id="PF00582"/>
    </source>
</evidence>
<dbReference type="OrthoDB" id="105697at2157"/>
<dbReference type="RefSeq" id="WP_092903888.1">
    <property type="nucleotide sequence ID" value="NZ_FOZS01000002.1"/>
</dbReference>
<proteinExistence type="inferred from homology"/>
<sequence length="143" mass="15624">MVEQILVPMDDSPQATAALEYALAEFPEASITAIHVIELPEGYWAAFVKSEDDFPGHEQAHNRANDLLEETVERASDADRDIETVVETGKPAHEIVEHAVENDVDQIVIGSHGRKRAGRLLFGSVSESVVRTAPMTVVVVHDA</sequence>
<dbReference type="SUPFAM" id="SSF52402">
    <property type="entry name" value="Adenine nucleotide alpha hydrolases-like"/>
    <property type="match status" value="1"/>
</dbReference>